<dbReference type="SMART" id="SM00471">
    <property type="entry name" value="HDc"/>
    <property type="match status" value="1"/>
</dbReference>
<dbReference type="InterPro" id="IPR003607">
    <property type="entry name" value="HD/PDEase_dom"/>
</dbReference>
<dbReference type="RefSeq" id="WP_226609909.1">
    <property type="nucleotide sequence ID" value="NZ_JAJAQI010000025.1"/>
</dbReference>
<evidence type="ECO:0000313" key="2">
    <source>
        <dbReference type="EMBL" id="MCB4823330.1"/>
    </source>
</evidence>
<dbReference type="InterPro" id="IPR006674">
    <property type="entry name" value="HD_domain"/>
</dbReference>
<dbReference type="PANTHER" id="PTHR46246:SF1">
    <property type="entry name" value="GUANOSINE-3',5'-BIS(DIPHOSPHATE) 3'-PYROPHOSPHOHYDROLASE MESH1"/>
    <property type="match status" value="1"/>
</dbReference>
<feature type="domain" description="HD" evidence="1">
    <location>
        <begin position="35"/>
        <end position="133"/>
    </location>
</feature>
<dbReference type="PROSITE" id="PS51831">
    <property type="entry name" value="HD"/>
    <property type="match status" value="1"/>
</dbReference>
<organism evidence="2 3">
    <name type="scientific">Roseicella aerolata</name>
    <dbReference type="NCBI Taxonomy" id="2883479"/>
    <lineage>
        <taxon>Bacteria</taxon>
        <taxon>Pseudomonadati</taxon>
        <taxon>Pseudomonadota</taxon>
        <taxon>Alphaproteobacteria</taxon>
        <taxon>Acetobacterales</taxon>
        <taxon>Roseomonadaceae</taxon>
        <taxon>Roseicella</taxon>
    </lineage>
</organism>
<dbReference type="GO" id="GO:0008893">
    <property type="term" value="F:guanosine-3',5'-bis(diphosphate) 3'-diphosphatase activity"/>
    <property type="evidence" value="ECO:0007669"/>
    <property type="project" value="TreeGrafter"/>
</dbReference>
<name>A0A9X1LBL8_9PROT</name>
<accession>A0A9X1LBL8</accession>
<dbReference type="EMBL" id="JAJAQI010000025">
    <property type="protein sequence ID" value="MCB4823330.1"/>
    <property type="molecule type" value="Genomic_DNA"/>
</dbReference>
<dbReference type="SUPFAM" id="SSF109604">
    <property type="entry name" value="HD-domain/PDEase-like"/>
    <property type="match status" value="1"/>
</dbReference>
<dbReference type="AlphaFoldDB" id="A0A9X1LBL8"/>
<dbReference type="Proteomes" id="UP001139311">
    <property type="component" value="Unassembled WGS sequence"/>
</dbReference>
<sequence>MDPQPNDLATILRAAVFAARIHATHRRKGAASEPYVNHVLEVAEILAAHAAPPAAIIAALLHDTVEDSDQDPEPCTLPQIEAAFGAEVAGIVAEVSDDKSLPKEVRKGLQVRNGPKKSDAAKQLKLADKISNLRAISASPPKGWDHARRLEYVGWAGRVAAGLRGVNPALDALFEATYREAVQRLAAEG</sequence>
<keyword evidence="3" id="KW-1185">Reference proteome</keyword>
<evidence type="ECO:0000259" key="1">
    <source>
        <dbReference type="PROSITE" id="PS51831"/>
    </source>
</evidence>
<proteinExistence type="predicted"/>
<gene>
    <name evidence="2" type="ORF">LHA35_16475</name>
</gene>
<dbReference type="Pfam" id="PF13328">
    <property type="entry name" value="HD_4"/>
    <property type="match status" value="1"/>
</dbReference>
<reference evidence="2" key="1">
    <citation type="submission" date="2021-10" db="EMBL/GenBank/DDBJ databases">
        <title>Roseicella aerolatum sp. nov., isolated from aerosols of e-waste dismantling site.</title>
        <authorList>
            <person name="Qin T."/>
        </authorList>
    </citation>
    <scope>NUCLEOTIDE SEQUENCE</scope>
    <source>
        <strain evidence="2">GB24</strain>
    </source>
</reference>
<dbReference type="Gene3D" id="1.10.3210.10">
    <property type="entry name" value="Hypothetical protein af1432"/>
    <property type="match status" value="1"/>
</dbReference>
<evidence type="ECO:0000313" key="3">
    <source>
        <dbReference type="Proteomes" id="UP001139311"/>
    </source>
</evidence>
<dbReference type="InterPro" id="IPR052194">
    <property type="entry name" value="MESH1"/>
</dbReference>
<dbReference type="PANTHER" id="PTHR46246">
    <property type="entry name" value="GUANOSINE-3',5'-BIS(DIPHOSPHATE) 3'-PYROPHOSPHOHYDROLASE MESH1"/>
    <property type="match status" value="1"/>
</dbReference>
<comment type="caution">
    <text evidence="2">The sequence shown here is derived from an EMBL/GenBank/DDBJ whole genome shotgun (WGS) entry which is preliminary data.</text>
</comment>
<protein>
    <submittedName>
        <fullName evidence="2">HD domain-containing protein</fullName>
    </submittedName>
</protein>